<evidence type="ECO:0000313" key="4">
    <source>
        <dbReference type="EMBL" id="TKA70614.1"/>
    </source>
</evidence>
<reference evidence="3 5" key="1">
    <citation type="submission" date="2017-03" db="EMBL/GenBank/DDBJ databases">
        <title>Genomes of endolithic fungi from Antarctica.</title>
        <authorList>
            <person name="Coleine C."/>
            <person name="Masonjones S."/>
            <person name="Stajich J.E."/>
        </authorList>
    </citation>
    <scope>NUCLEOTIDE SEQUENCE [LARGE SCALE GENOMIC DNA]</scope>
    <source>
        <strain evidence="3 5">CCFEE 5187</strain>
    </source>
</reference>
<keyword evidence="5" id="KW-1185">Reference proteome</keyword>
<feature type="coiled-coil region" evidence="1">
    <location>
        <begin position="214"/>
        <end position="259"/>
    </location>
</feature>
<keyword evidence="1" id="KW-0175">Coiled coil</keyword>
<dbReference type="EMBL" id="NAJN01000629">
    <property type="protein sequence ID" value="TKA70614.1"/>
    <property type="molecule type" value="Genomic_DNA"/>
</dbReference>
<protein>
    <submittedName>
        <fullName evidence="3">Uncharacterized protein</fullName>
    </submittedName>
</protein>
<evidence type="ECO:0000313" key="5">
    <source>
        <dbReference type="Proteomes" id="UP000308768"/>
    </source>
</evidence>
<dbReference type="Proteomes" id="UP000308768">
    <property type="component" value="Unassembled WGS sequence"/>
</dbReference>
<name>A0A4U0X4Y0_9PEZI</name>
<organism evidence="3 5">
    <name type="scientific">Cryomyces minteri</name>
    <dbReference type="NCBI Taxonomy" id="331657"/>
    <lineage>
        <taxon>Eukaryota</taxon>
        <taxon>Fungi</taxon>
        <taxon>Dikarya</taxon>
        <taxon>Ascomycota</taxon>
        <taxon>Pezizomycotina</taxon>
        <taxon>Dothideomycetes</taxon>
        <taxon>Dothideomycetes incertae sedis</taxon>
        <taxon>Cryomyces</taxon>
    </lineage>
</organism>
<evidence type="ECO:0000256" key="1">
    <source>
        <dbReference type="SAM" id="Coils"/>
    </source>
</evidence>
<sequence length="341" mass="39205">MSRQEQDDFLNSIAAWNDSVSVRSSVSEQRRHFLADNGSPTSTNGQLGTTSNASSLRRTGEGGRELDRALDSPDFRALRTQQEEERDRFVLWASRQKRDLFALREQRRQELQDKQEKSKDDLLERQFETISKIEDKHVSAELDLRRAHEQEHRNCAIALRHMEAYCNGLSLDGTPTDRAVTDQDRRELEKQYWTRDHLEAKHTSAINLLRGEQAMRLKLRQRNQEAEVAQLERTQVKDVHALEQTLVREEQELEDAITKRKTRLMVRWEVQTETMRKDLEKQTGVSFASVLPPIDWPDPEANPASSTSTLSFSSTESRLSPPKTAPGISTHIAFRGNTLSS</sequence>
<evidence type="ECO:0000313" key="3">
    <source>
        <dbReference type="EMBL" id="TKA70083.1"/>
    </source>
</evidence>
<feature type="compositionally biased region" description="Basic and acidic residues" evidence="2">
    <location>
        <begin position="58"/>
        <end position="79"/>
    </location>
</feature>
<feature type="region of interest" description="Disordered" evidence="2">
    <location>
        <begin position="290"/>
        <end position="341"/>
    </location>
</feature>
<gene>
    <name evidence="4" type="ORF">B0A49_06085</name>
    <name evidence="3" type="ORF">B0A49_06509</name>
</gene>
<feature type="compositionally biased region" description="Low complexity" evidence="2">
    <location>
        <begin position="305"/>
        <end position="320"/>
    </location>
</feature>
<dbReference type="AlphaFoldDB" id="A0A4U0X4Y0"/>
<comment type="caution">
    <text evidence="3">The sequence shown here is derived from an EMBL/GenBank/DDBJ whole genome shotgun (WGS) entry which is preliminary data.</text>
</comment>
<evidence type="ECO:0000256" key="2">
    <source>
        <dbReference type="SAM" id="MobiDB-lite"/>
    </source>
</evidence>
<feature type="compositionally biased region" description="Polar residues" evidence="2">
    <location>
        <begin position="38"/>
        <end position="57"/>
    </location>
</feature>
<dbReference type="OrthoDB" id="9977870at2759"/>
<dbReference type="EMBL" id="NAJN01000674">
    <property type="protein sequence ID" value="TKA70083.1"/>
    <property type="molecule type" value="Genomic_DNA"/>
</dbReference>
<proteinExistence type="predicted"/>
<feature type="region of interest" description="Disordered" evidence="2">
    <location>
        <begin position="34"/>
        <end position="79"/>
    </location>
</feature>
<dbReference type="STRING" id="331657.A0A4U0X4Y0"/>
<accession>A0A4U0X4Y0</accession>